<feature type="chain" id="PRO_5046935731" description="DUF3108 domain-containing protein" evidence="1">
    <location>
        <begin position="25"/>
        <end position="242"/>
    </location>
</feature>
<reference evidence="2 3" key="1">
    <citation type="journal article" date="2020" name="Microorganisms">
        <title>Osmotic Adaptation and Compatible Solute Biosynthesis of Phototrophic Bacteria as Revealed from Genome Analyses.</title>
        <authorList>
            <person name="Imhoff J.F."/>
            <person name="Rahn T."/>
            <person name="Kunzel S."/>
            <person name="Keller A."/>
            <person name="Neulinger S.C."/>
        </authorList>
    </citation>
    <scope>NUCLEOTIDE SEQUENCE [LARGE SCALE GENOMIC DNA]</scope>
    <source>
        <strain evidence="2 3">DSM 9895</strain>
    </source>
</reference>
<accession>A0ABS1DCA8</accession>
<evidence type="ECO:0000313" key="3">
    <source>
        <dbReference type="Proteomes" id="UP001296873"/>
    </source>
</evidence>
<sequence>MRLARTLTAGLFAGALLAPAGGSAAPASFAPVTVDQAEQTGRLRFDVKRGGDKIGTHQLTFRRQGDRLTVKVDIELSVGIGPITFFRYTHENTTTWDNGRIVAMKTRTNDDGTEYRVDARRLDDGSLKVRTKDGSKTVAGTILPSTYWIAATIEADKLLNTQTGTVEEITVEARGQDTVQTADGPVQAQRYVIHGGIDTHIWYRDMNRWVGLAFDARGERVTYHLTKHTGYLPTQPPTASQS</sequence>
<gene>
    <name evidence="2" type="ORF">CKO28_08220</name>
</gene>
<dbReference type="Proteomes" id="UP001296873">
    <property type="component" value="Unassembled WGS sequence"/>
</dbReference>
<evidence type="ECO:0000256" key="1">
    <source>
        <dbReference type="SAM" id="SignalP"/>
    </source>
</evidence>
<proteinExistence type="predicted"/>
<keyword evidence="1" id="KW-0732">Signal</keyword>
<organism evidence="2 3">
    <name type="scientific">Rhodovibrio sodomensis</name>
    <dbReference type="NCBI Taxonomy" id="1088"/>
    <lineage>
        <taxon>Bacteria</taxon>
        <taxon>Pseudomonadati</taxon>
        <taxon>Pseudomonadota</taxon>
        <taxon>Alphaproteobacteria</taxon>
        <taxon>Rhodospirillales</taxon>
        <taxon>Rhodovibrionaceae</taxon>
        <taxon>Rhodovibrio</taxon>
    </lineage>
</organism>
<dbReference type="InterPro" id="IPR045767">
    <property type="entry name" value="DUF6134"/>
</dbReference>
<name>A0ABS1DCA8_9PROT</name>
<feature type="signal peptide" evidence="1">
    <location>
        <begin position="1"/>
        <end position="24"/>
    </location>
</feature>
<dbReference type="EMBL" id="NRRL01000015">
    <property type="protein sequence ID" value="MBK1668020.1"/>
    <property type="molecule type" value="Genomic_DNA"/>
</dbReference>
<dbReference type="Pfam" id="PF19630">
    <property type="entry name" value="DUF6134"/>
    <property type="match status" value="1"/>
</dbReference>
<dbReference type="RefSeq" id="WP_200340185.1">
    <property type="nucleotide sequence ID" value="NZ_NRRL01000015.1"/>
</dbReference>
<protein>
    <recommendedName>
        <fullName evidence="4">DUF3108 domain-containing protein</fullName>
    </recommendedName>
</protein>
<keyword evidence="3" id="KW-1185">Reference proteome</keyword>
<evidence type="ECO:0008006" key="4">
    <source>
        <dbReference type="Google" id="ProtNLM"/>
    </source>
</evidence>
<evidence type="ECO:0000313" key="2">
    <source>
        <dbReference type="EMBL" id="MBK1668020.1"/>
    </source>
</evidence>
<comment type="caution">
    <text evidence="2">The sequence shown here is derived from an EMBL/GenBank/DDBJ whole genome shotgun (WGS) entry which is preliminary data.</text>
</comment>